<evidence type="ECO:0000256" key="6">
    <source>
        <dbReference type="ARBA" id="ARBA00023239"/>
    </source>
</evidence>
<dbReference type="EC" id="4.2.1.20" evidence="8"/>
<comment type="subunit">
    <text evidence="2 8">Tetramer of two alpha and two beta chains.</text>
</comment>
<protein>
    <recommendedName>
        <fullName evidence="8">Tryptophan synthase alpha chain</fullName>
        <ecNumber evidence="8">4.2.1.20</ecNumber>
    </recommendedName>
</protein>
<evidence type="ECO:0000256" key="9">
    <source>
        <dbReference type="RuleBase" id="RU003662"/>
    </source>
</evidence>
<organism evidence="10 11">
    <name type="scientific">Virgibacillus alimentarius</name>
    <dbReference type="NCBI Taxonomy" id="698769"/>
    <lineage>
        <taxon>Bacteria</taxon>
        <taxon>Bacillati</taxon>
        <taxon>Bacillota</taxon>
        <taxon>Bacilli</taxon>
        <taxon>Bacillales</taxon>
        <taxon>Bacillaceae</taxon>
        <taxon>Virgibacillus</taxon>
    </lineage>
</organism>
<reference evidence="10 11" key="1">
    <citation type="submission" date="2021-03" db="EMBL/GenBank/DDBJ databases">
        <title>Genomic Encyclopedia of Type Strains, Phase IV (KMG-IV): sequencing the most valuable type-strain genomes for metagenomic binning, comparative biology and taxonomic classification.</title>
        <authorList>
            <person name="Goeker M."/>
        </authorList>
    </citation>
    <scope>NUCLEOTIDE SEQUENCE [LARGE SCALE GENOMIC DNA]</scope>
    <source>
        <strain evidence="10 11">DSM 25790</strain>
    </source>
</reference>
<evidence type="ECO:0000313" key="10">
    <source>
        <dbReference type="EMBL" id="MBP2257217.1"/>
    </source>
</evidence>
<keyword evidence="5 8" id="KW-0057">Aromatic amino acid biosynthesis</keyword>
<comment type="catalytic activity">
    <reaction evidence="7 8">
        <text>(1S,2R)-1-C-(indol-3-yl)glycerol 3-phosphate + L-serine = D-glyceraldehyde 3-phosphate + L-tryptophan + H2O</text>
        <dbReference type="Rhea" id="RHEA:10532"/>
        <dbReference type="ChEBI" id="CHEBI:15377"/>
        <dbReference type="ChEBI" id="CHEBI:33384"/>
        <dbReference type="ChEBI" id="CHEBI:57912"/>
        <dbReference type="ChEBI" id="CHEBI:58866"/>
        <dbReference type="ChEBI" id="CHEBI:59776"/>
        <dbReference type="EC" id="4.2.1.20"/>
    </reaction>
</comment>
<sequence length="265" mass="28666">MSKQMLDKALADKRKAGEKIFVPYIMAGDGGLNNLEERLNFLQESGAAAVELGVPFSDPVADGPTIQESGQRSIANGTTLSGIFETLQTFREKRTLPIVFMTYLNPIYAYGIEKFAKSCEEAGVSGVIIPDLPMEEEDLLANLLKQHAVAFIRLAALTSPKERLRDIAARTEGFLYAVSVKGTTGARSAHEKEVHSYLQELKEFTSLPVLAGFGVSNAEQARKLGSACDGVIVGSKIVDLLHHGKTEAIKELIQGASDKKNISVN</sequence>
<dbReference type="PANTHER" id="PTHR43406">
    <property type="entry name" value="TRYPTOPHAN SYNTHASE, ALPHA CHAIN"/>
    <property type="match status" value="1"/>
</dbReference>
<dbReference type="HAMAP" id="MF_00131">
    <property type="entry name" value="Trp_synth_alpha"/>
    <property type="match status" value="1"/>
</dbReference>
<evidence type="ECO:0000256" key="4">
    <source>
        <dbReference type="ARBA" id="ARBA00022822"/>
    </source>
</evidence>
<keyword evidence="4 8" id="KW-0822">Tryptophan biosynthesis</keyword>
<evidence type="ECO:0000313" key="11">
    <source>
        <dbReference type="Proteomes" id="UP001519294"/>
    </source>
</evidence>
<dbReference type="InterPro" id="IPR018204">
    <property type="entry name" value="Trp_synthase_alpha_AS"/>
</dbReference>
<dbReference type="Proteomes" id="UP001519294">
    <property type="component" value="Unassembled WGS sequence"/>
</dbReference>
<evidence type="ECO:0000256" key="1">
    <source>
        <dbReference type="ARBA" id="ARBA00004733"/>
    </source>
</evidence>
<evidence type="ECO:0000256" key="8">
    <source>
        <dbReference type="HAMAP-Rule" id="MF_00131"/>
    </source>
</evidence>
<dbReference type="Gene3D" id="3.20.20.70">
    <property type="entry name" value="Aldolase class I"/>
    <property type="match status" value="1"/>
</dbReference>
<dbReference type="CDD" id="cd04724">
    <property type="entry name" value="Tryptophan_synthase_alpha"/>
    <property type="match status" value="1"/>
</dbReference>
<keyword evidence="6 8" id="KW-0456">Lyase</keyword>
<proteinExistence type="inferred from homology"/>
<gene>
    <name evidence="8" type="primary">trpA</name>
    <name evidence="10" type="ORF">J2Z81_001165</name>
</gene>
<feature type="active site" description="Proton acceptor" evidence="8">
    <location>
        <position position="62"/>
    </location>
</feature>
<feature type="active site" description="Proton acceptor" evidence="8">
    <location>
        <position position="51"/>
    </location>
</feature>
<comment type="pathway">
    <text evidence="1 8">Amino-acid biosynthesis; L-tryptophan biosynthesis; L-tryptophan from chorismate: step 5/5.</text>
</comment>
<dbReference type="GO" id="GO:0004834">
    <property type="term" value="F:tryptophan synthase activity"/>
    <property type="evidence" value="ECO:0007669"/>
    <property type="project" value="UniProtKB-EC"/>
</dbReference>
<name>A0ABS4S6S8_9BACI</name>
<keyword evidence="11" id="KW-1185">Reference proteome</keyword>
<evidence type="ECO:0000256" key="3">
    <source>
        <dbReference type="ARBA" id="ARBA00022605"/>
    </source>
</evidence>
<dbReference type="Pfam" id="PF00290">
    <property type="entry name" value="Trp_syntA"/>
    <property type="match status" value="1"/>
</dbReference>
<accession>A0ABS4S6S8</accession>
<dbReference type="PANTHER" id="PTHR43406:SF1">
    <property type="entry name" value="TRYPTOPHAN SYNTHASE ALPHA CHAIN, CHLOROPLASTIC"/>
    <property type="match status" value="1"/>
</dbReference>
<dbReference type="RefSeq" id="WP_226370903.1">
    <property type="nucleotide sequence ID" value="NZ_JAGIKX010000006.1"/>
</dbReference>
<dbReference type="PROSITE" id="PS00167">
    <property type="entry name" value="TRP_SYNTHASE_ALPHA"/>
    <property type="match status" value="1"/>
</dbReference>
<keyword evidence="3 8" id="KW-0028">Amino-acid biosynthesis</keyword>
<dbReference type="InterPro" id="IPR011060">
    <property type="entry name" value="RibuloseP-bd_barrel"/>
</dbReference>
<dbReference type="InterPro" id="IPR002028">
    <property type="entry name" value="Trp_synthase_suA"/>
</dbReference>
<dbReference type="EMBL" id="JAGIKX010000006">
    <property type="protein sequence ID" value="MBP2257217.1"/>
    <property type="molecule type" value="Genomic_DNA"/>
</dbReference>
<dbReference type="InterPro" id="IPR013785">
    <property type="entry name" value="Aldolase_TIM"/>
</dbReference>
<dbReference type="SUPFAM" id="SSF51366">
    <property type="entry name" value="Ribulose-phoshate binding barrel"/>
    <property type="match status" value="1"/>
</dbReference>
<comment type="function">
    <text evidence="8">The alpha subunit is responsible for the aldol cleavage of indoleglycerol phosphate to indole and glyceraldehyde 3-phosphate.</text>
</comment>
<comment type="caution">
    <text evidence="10">The sequence shown here is derived from an EMBL/GenBank/DDBJ whole genome shotgun (WGS) entry which is preliminary data.</text>
</comment>
<evidence type="ECO:0000256" key="5">
    <source>
        <dbReference type="ARBA" id="ARBA00023141"/>
    </source>
</evidence>
<evidence type="ECO:0000256" key="7">
    <source>
        <dbReference type="ARBA" id="ARBA00049047"/>
    </source>
</evidence>
<evidence type="ECO:0000256" key="2">
    <source>
        <dbReference type="ARBA" id="ARBA00011270"/>
    </source>
</evidence>
<comment type="similarity">
    <text evidence="8 9">Belongs to the TrpA family.</text>
</comment>
<dbReference type="NCBIfam" id="TIGR00262">
    <property type="entry name" value="trpA"/>
    <property type="match status" value="1"/>
</dbReference>